<comment type="caution">
    <text evidence="3">The sequence shown here is derived from an EMBL/GenBank/DDBJ whole genome shotgun (WGS) entry which is preliminary data.</text>
</comment>
<dbReference type="Pfam" id="PF11374">
    <property type="entry name" value="DUF3176"/>
    <property type="match status" value="1"/>
</dbReference>
<keyword evidence="2" id="KW-0812">Transmembrane</keyword>
<dbReference type="PANTHER" id="PTHR35394:SF5">
    <property type="entry name" value="DUF3176 DOMAIN-CONTAINING PROTEIN"/>
    <property type="match status" value="1"/>
</dbReference>
<feature type="transmembrane region" description="Helical" evidence="2">
    <location>
        <begin position="31"/>
        <end position="51"/>
    </location>
</feature>
<feature type="non-terminal residue" evidence="3">
    <location>
        <position position="643"/>
    </location>
</feature>
<accession>A0A7C8M1S8</accession>
<evidence type="ECO:0000313" key="4">
    <source>
        <dbReference type="Proteomes" id="UP000481861"/>
    </source>
</evidence>
<evidence type="ECO:0000256" key="2">
    <source>
        <dbReference type="SAM" id="Phobius"/>
    </source>
</evidence>
<dbReference type="Proteomes" id="UP000481861">
    <property type="component" value="Unassembled WGS sequence"/>
</dbReference>
<keyword evidence="4" id="KW-1185">Reference proteome</keyword>
<organism evidence="3 4">
    <name type="scientific">Massariosphaeria phaeospora</name>
    <dbReference type="NCBI Taxonomy" id="100035"/>
    <lineage>
        <taxon>Eukaryota</taxon>
        <taxon>Fungi</taxon>
        <taxon>Dikarya</taxon>
        <taxon>Ascomycota</taxon>
        <taxon>Pezizomycotina</taxon>
        <taxon>Dothideomycetes</taxon>
        <taxon>Pleosporomycetidae</taxon>
        <taxon>Pleosporales</taxon>
        <taxon>Pleosporales incertae sedis</taxon>
        <taxon>Massariosphaeria</taxon>
    </lineage>
</organism>
<feature type="transmembrane region" description="Helical" evidence="2">
    <location>
        <begin position="133"/>
        <end position="151"/>
    </location>
</feature>
<dbReference type="PANTHER" id="PTHR35394">
    <property type="entry name" value="DUF3176 DOMAIN-CONTAINING PROTEIN"/>
    <property type="match status" value="1"/>
</dbReference>
<evidence type="ECO:0000313" key="3">
    <source>
        <dbReference type="EMBL" id="KAF2866136.1"/>
    </source>
</evidence>
<keyword evidence="2" id="KW-0472">Membrane</keyword>
<feature type="non-terminal residue" evidence="3">
    <location>
        <position position="1"/>
    </location>
</feature>
<feature type="region of interest" description="Disordered" evidence="1">
    <location>
        <begin position="599"/>
        <end position="643"/>
    </location>
</feature>
<dbReference type="InterPro" id="IPR021514">
    <property type="entry name" value="DUF3176"/>
</dbReference>
<name>A0A7C8M1S8_9PLEO</name>
<dbReference type="EMBL" id="JAADJZ010000029">
    <property type="protein sequence ID" value="KAF2866136.1"/>
    <property type="molecule type" value="Genomic_DNA"/>
</dbReference>
<keyword evidence="2" id="KW-1133">Transmembrane helix</keyword>
<sequence length="643" mass="72416">KSAPDVVQRIERKLWQYSSSDNVIKRWLFEIISWLLSALCMIAIIILLIVFKNKSVPSNMLFGLTLNDCISTLSKIASAALLLPASEALGQLKWSWFQGDRSKKVWDFEIFDNASRGPWGSFLLLARTRGRTLAALGAAVMIFAIALDPFFQQVARYPTRWERQAQNGTIPRVIRYEPASSKEYRYFGNETDHAELLIPNRDMAAIAEKFFFDFGVPQVKVGNGTRAEIPLSCPTSNCTWEPYETLGVCSECSDVADMLEFACTYAQFDWIETANSYDERENGTMCGWFFNATGEKPMLMSGYQVDPTLNQSSGMLTTRALPLVTNINRRPLFGGSIKFKHIRNKITDFVVVTAGNGSDLNGIMESIKRHDRPRAVECMLSWCVKTIESSYYLASYTETVKDHFINTTAGPYPWTTFNATDDGEYVYKVYFENITVDPHAPDGQGDISSYGVSNDTAFNVLIAFDNYLPSFATVKNNDTSAIWKYGTRDENPVTREVTKNPWSAPTNVTDHMERLAMLMTNTIRMASEDAATGIAWAEETYVQVVWAWLSLPLVLLILTLVFLVATVVRTSKESDRLGVWKTSALATLLYGLPDDIQKEMTDSQANGTPRTRAREMRVRMLPKKGWRVSEKPVASRNKSEPPP</sequence>
<evidence type="ECO:0000256" key="1">
    <source>
        <dbReference type="SAM" id="MobiDB-lite"/>
    </source>
</evidence>
<dbReference type="AlphaFoldDB" id="A0A7C8M1S8"/>
<reference evidence="3 4" key="1">
    <citation type="submission" date="2020-01" db="EMBL/GenBank/DDBJ databases">
        <authorList>
            <consortium name="DOE Joint Genome Institute"/>
            <person name="Haridas S."/>
            <person name="Albert R."/>
            <person name="Binder M."/>
            <person name="Bloem J."/>
            <person name="Labutti K."/>
            <person name="Salamov A."/>
            <person name="Andreopoulos B."/>
            <person name="Baker S.E."/>
            <person name="Barry K."/>
            <person name="Bills G."/>
            <person name="Bluhm B.H."/>
            <person name="Cannon C."/>
            <person name="Castanera R."/>
            <person name="Culley D.E."/>
            <person name="Daum C."/>
            <person name="Ezra D."/>
            <person name="Gonzalez J.B."/>
            <person name="Henrissat B."/>
            <person name="Kuo A."/>
            <person name="Liang C."/>
            <person name="Lipzen A."/>
            <person name="Lutzoni F."/>
            <person name="Magnuson J."/>
            <person name="Mondo S."/>
            <person name="Nolan M."/>
            <person name="Ohm R."/>
            <person name="Pangilinan J."/>
            <person name="Park H.-J.H."/>
            <person name="Ramirez L."/>
            <person name="Alfaro M."/>
            <person name="Sun H."/>
            <person name="Tritt A."/>
            <person name="Yoshinaga Y."/>
            <person name="Zwiers L.-H.L."/>
            <person name="Turgeon B.G."/>
            <person name="Goodwin S.B."/>
            <person name="Spatafora J.W."/>
            <person name="Crous P.W."/>
            <person name="Grigoriev I.V."/>
        </authorList>
    </citation>
    <scope>NUCLEOTIDE SEQUENCE [LARGE SCALE GENOMIC DNA]</scope>
    <source>
        <strain evidence="3 4">CBS 611.86</strain>
    </source>
</reference>
<protein>
    <submittedName>
        <fullName evidence="3">Uncharacterized protein</fullName>
    </submittedName>
</protein>
<feature type="transmembrane region" description="Helical" evidence="2">
    <location>
        <begin position="545"/>
        <end position="568"/>
    </location>
</feature>
<gene>
    <name evidence="3" type="ORF">BDV95DRAFT_456351</name>
</gene>
<proteinExistence type="predicted"/>
<dbReference type="OrthoDB" id="5242705at2759"/>